<accession>A0A9W8LXZ0</accession>
<evidence type="ECO:0000256" key="1">
    <source>
        <dbReference type="ARBA" id="ARBA00004604"/>
    </source>
</evidence>
<proteinExistence type="inferred from homology"/>
<evidence type="ECO:0000259" key="11">
    <source>
        <dbReference type="PROSITE" id="PS51194"/>
    </source>
</evidence>
<reference evidence="12" key="1">
    <citation type="submission" date="2022-07" db="EMBL/GenBank/DDBJ databases">
        <title>Phylogenomic reconstructions and comparative analyses of Kickxellomycotina fungi.</title>
        <authorList>
            <person name="Reynolds N.K."/>
            <person name="Stajich J.E."/>
            <person name="Barry K."/>
            <person name="Grigoriev I.V."/>
            <person name="Crous P."/>
            <person name="Smith M.E."/>
        </authorList>
    </citation>
    <scope>NUCLEOTIDE SEQUENCE</scope>
    <source>
        <strain evidence="12">NRRL 1566</strain>
    </source>
</reference>
<dbReference type="AlphaFoldDB" id="A0A9W8LXZ0"/>
<feature type="compositionally biased region" description="Basic residues" evidence="10">
    <location>
        <begin position="447"/>
        <end position="456"/>
    </location>
</feature>
<evidence type="ECO:0000256" key="10">
    <source>
        <dbReference type="SAM" id="MobiDB-lite"/>
    </source>
</evidence>
<dbReference type="InterPro" id="IPR027417">
    <property type="entry name" value="P-loop_NTPase"/>
</dbReference>
<comment type="caution">
    <text evidence="12">The sequence shown here is derived from an EMBL/GenBank/DDBJ whole genome shotgun (WGS) entry which is preliminary data.</text>
</comment>
<dbReference type="SUPFAM" id="SSF52540">
    <property type="entry name" value="P-loop containing nucleoside triphosphate hydrolases"/>
    <property type="match status" value="1"/>
</dbReference>
<dbReference type="PROSITE" id="PS51194">
    <property type="entry name" value="HELICASE_CTER"/>
    <property type="match status" value="1"/>
</dbReference>
<dbReference type="GO" id="GO:0006364">
    <property type="term" value="P:rRNA processing"/>
    <property type="evidence" value="ECO:0007669"/>
    <property type="project" value="UniProtKB-KW"/>
</dbReference>
<comment type="domain">
    <text evidence="9">The Q motif is unique to and characteristic of the DEAD box family of RNA helicases and controls ATP binding and hydrolysis.</text>
</comment>
<dbReference type="CDD" id="cd18787">
    <property type="entry name" value="SF2_C_DEAD"/>
    <property type="match status" value="1"/>
</dbReference>
<gene>
    <name evidence="12" type="primary">DBP4_1</name>
    <name evidence="12" type="ORF">IWW36_005597</name>
</gene>
<keyword evidence="5 9" id="KW-0378">Hydrolase</keyword>
<evidence type="ECO:0000256" key="6">
    <source>
        <dbReference type="ARBA" id="ARBA00022806"/>
    </source>
</evidence>
<dbReference type="EC" id="3.6.4.13" evidence="9"/>
<evidence type="ECO:0000313" key="12">
    <source>
        <dbReference type="EMBL" id="KAJ2843334.1"/>
    </source>
</evidence>
<dbReference type="PANTHER" id="PTHR24031">
    <property type="entry name" value="RNA HELICASE"/>
    <property type="match status" value="1"/>
</dbReference>
<dbReference type="GO" id="GO:0005524">
    <property type="term" value="F:ATP binding"/>
    <property type="evidence" value="ECO:0007669"/>
    <property type="project" value="UniProtKB-UniRule"/>
</dbReference>
<keyword evidence="7 9" id="KW-0067">ATP-binding</keyword>
<keyword evidence="3" id="KW-0698">rRNA processing</keyword>
<feature type="domain" description="Helicase C-terminal" evidence="11">
    <location>
        <begin position="30"/>
        <end position="179"/>
    </location>
</feature>
<organism evidence="12 13">
    <name type="scientific">Coemansia brasiliensis</name>
    <dbReference type="NCBI Taxonomy" id="2650707"/>
    <lineage>
        <taxon>Eukaryota</taxon>
        <taxon>Fungi</taxon>
        <taxon>Fungi incertae sedis</taxon>
        <taxon>Zoopagomycota</taxon>
        <taxon>Kickxellomycotina</taxon>
        <taxon>Kickxellomycetes</taxon>
        <taxon>Kickxellales</taxon>
        <taxon>Kickxellaceae</taxon>
        <taxon>Coemansia</taxon>
    </lineage>
</organism>
<evidence type="ECO:0000313" key="13">
    <source>
        <dbReference type="Proteomes" id="UP001139887"/>
    </source>
</evidence>
<dbReference type="GO" id="GO:0003724">
    <property type="term" value="F:RNA helicase activity"/>
    <property type="evidence" value="ECO:0007669"/>
    <property type="project" value="UniProtKB-EC"/>
</dbReference>
<evidence type="ECO:0000256" key="5">
    <source>
        <dbReference type="ARBA" id="ARBA00022801"/>
    </source>
</evidence>
<dbReference type="SMART" id="SM00490">
    <property type="entry name" value="HELICc"/>
    <property type="match status" value="1"/>
</dbReference>
<protein>
    <recommendedName>
        <fullName evidence="9">ATP-dependent RNA helicase</fullName>
        <ecNumber evidence="9">3.6.4.13</ecNumber>
    </recommendedName>
</protein>
<dbReference type="InterPro" id="IPR001650">
    <property type="entry name" value="Helicase_C-like"/>
</dbReference>
<comment type="function">
    <text evidence="9">RNA helicase.</text>
</comment>
<comment type="catalytic activity">
    <reaction evidence="9">
        <text>ATP + H2O = ADP + phosphate + H(+)</text>
        <dbReference type="Rhea" id="RHEA:13065"/>
        <dbReference type="ChEBI" id="CHEBI:15377"/>
        <dbReference type="ChEBI" id="CHEBI:15378"/>
        <dbReference type="ChEBI" id="CHEBI:30616"/>
        <dbReference type="ChEBI" id="CHEBI:43474"/>
        <dbReference type="ChEBI" id="CHEBI:456216"/>
        <dbReference type="EC" id="3.6.4.13"/>
    </reaction>
</comment>
<evidence type="ECO:0000256" key="9">
    <source>
        <dbReference type="RuleBase" id="RU365068"/>
    </source>
</evidence>
<dbReference type="GO" id="GO:0016787">
    <property type="term" value="F:hydrolase activity"/>
    <property type="evidence" value="ECO:0007669"/>
    <property type="project" value="UniProtKB-KW"/>
</dbReference>
<dbReference type="Pfam" id="PF00271">
    <property type="entry name" value="Helicase_C"/>
    <property type="match status" value="1"/>
</dbReference>
<keyword evidence="2" id="KW-0690">Ribosome biogenesis</keyword>
<dbReference type="OrthoDB" id="10259640at2759"/>
<dbReference type="Proteomes" id="UP001139887">
    <property type="component" value="Unassembled WGS sequence"/>
</dbReference>
<dbReference type="SMART" id="SM01178">
    <property type="entry name" value="DUF4217"/>
    <property type="match status" value="1"/>
</dbReference>
<feature type="non-terminal residue" evidence="12">
    <location>
        <position position="1"/>
    </location>
</feature>
<name>A0A9W8LXZ0_9FUNG</name>
<evidence type="ECO:0000256" key="7">
    <source>
        <dbReference type="ARBA" id="ARBA00022840"/>
    </source>
</evidence>
<feature type="region of interest" description="Disordered" evidence="10">
    <location>
        <begin position="440"/>
        <end position="492"/>
    </location>
</feature>
<dbReference type="Pfam" id="PF13959">
    <property type="entry name" value="CTE_SPB4"/>
    <property type="match status" value="1"/>
</dbReference>
<evidence type="ECO:0000256" key="2">
    <source>
        <dbReference type="ARBA" id="ARBA00022517"/>
    </source>
</evidence>
<dbReference type="Gene3D" id="3.40.50.300">
    <property type="entry name" value="P-loop containing nucleotide triphosphate hydrolases"/>
    <property type="match status" value="1"/>
</dbReference>
<keyword evidence="13" id="KW-1185">Reference proteome</keyword>
<sequence>PEYVGVHEKLKYSTPQKLAQHYMVVELPQKLDMLFSFIKTHLSSKTIVFLSSGKQVRFVFEAFCKIKPGVPLLHLHGKQKQMKRIEIFDKFKNATKAVLFCTDVAARGLDFPAVDWVVQVDCPEDCDTYLHRVGRTARYEAAGKSLLFLLPSEASEMTRLMEERKIPIKEISPKSNKVMTVTKQLQHFCFQDPEIKYLGQRAFVTYVRSVFLQKNKAIFKVDEMPLDEYAESLGLPGAPQIKFVKRSAAKNKSYDDVNTLPKEERERLRRERMAEIEEENAPVHDEGKVKTKVDKMFARKNAGVLANHYQKLVENNESSSDEDFITLKRADHALSSDDQSESEEDEPVVKTVAVNPDTGMPVVIPNIPSQEMSKRQLRKVKEKIIKNTRNTRIVFDDDGNARPLYELKNEESFREQGDVRTQVDEFQQRNLAHMEQADIQDREMARQKRREKRLAKKIREREEMGLDQSDYEDAPVLGGASDEDGHDYHKHT</sequence>
<dbReference type="EMBL" id="JANBUW010001450">
    <property type="protein sequence ID" value="KAJ2843334.1"/>
    <property type="molecule type" value="Genomic_DNA"/>
</dbReference>
<keyword evidence="8 9" id="KW-0694">RNA-binding</keyword>
<keyword evidence="4 9" id="KW-0547">Nucleotide-binding</keyword>
<evidence type="ECO:0000256" key="8">
    <source>
        <dbReference type="ARBA" id="ARBA00022884"/>
    </source>
</evidence>
<dbReference type="InterPro" id="IPR025313">
    <property type="entry name" value="SPB4-like_CTE"/>
</dbReference>
<dbReference type="GO" id="GO:0005730">
    <property type="term" value="C:nucleolus"/>
    <property type="evidence" value="ECO:0007669"/>
    <property type="project" value="UniProtKB-SubCell"/>
</dbReference>
<dbReference type="GO" id="GO:0003723">
    <property type="term" value="F:RNA binding"/>
    <property type="evidence" value="ECO:0007669"/>
    <property type="project" value="UniProtKB-UniRule"/>
</dbReference>
<evidence type="ECO:0000256" key="4">
    <source>
        <dbReference type="ARBA" id="ARBA00022741"/>
    </source>
</evidence>
<feature type="non-terminal residue" evidence="12">
    <location>
        <position position="492"/>
    </location>
</feature>
<comment type="subcellular location">
    <subcellularLocation>
        <location evidence="1">Nucleus</location>
        <location evidence="1">Nucleolus</location>
    </subcellularLocation>
</comment>
<evidence type="ECO:0000256" key="3">
    <source>
        <dbReference type="ARBA" id="ARBA00022552"/>
    </source>
</evidence>
<keyword evidence="6 9" id="KW-0347">Helicase</keyword>
<comment type="similarity">
    <text evidence="9">Belongs to the DEAD box helicase family.</text>
</comment>